<dbReference type="Proteomes" id="UP000249700">
    <property type="component" value="Unassembled WGS sequence"/>
</dbReference>
<dbReference type="EMBL" id="QLSX01000011">
    <property type="protein sequence ID" value="RAR58593.1"/>
    <property type="molecule type" value="Genomic_DNA"/>
</dbReference>
<proteinExistence type="predicted"/>
<dbReference type="OrthoDB" id="9855080at2"/>
<dbReference type="AlphaFoldDB" id="A0A328XRD8"/>
<evidence type="ECO:0000313" key="2">
    <source>
        <dbReference type="Proteomes" id="UP000249700"/>
    </source>
</evidence>
<gene>
    <name evidence="1" type="ORF">BCL93_11179</name>
</gene>
<sequence length="135" mass="14571">MRPRDCVASTKAALFSALFPARSQALSPALALVLGWGLTDASFNVMFSDRHYPVPAQAMAVEPTVAVNGTANIAPSLKPWGAWEGKGAPPHRTWPKHSEREATGLEGAGCSGECLETLRQRLLDHHRQAAPVWVF</sequence>
<protein>
    <submittedName>
        <fullName evidence="1">Uncharacterized protein</fullName>
    </submittedName>
</protein>
<reference evidence="1 2" key="1">
    <citation type="submission" date="2018-06" db="EMBL/GenBank/DDBJ databases">
        <title>Comparative analysis of microorganisms from saline springs in Andes Mountain Range, Colombia.</title>
        <authorList>
            <person name="Rubin E."/>
        </authorList>
    </citation>
    <scope>NUCLEOTIDE SEQUENCE [LARGE SCALE GENOMIC DNA]</scope>
    <source>
        <strain evidence="1 2">USBA-857</strain>
    </source>
</reference>
<accession>A0A328XRD8</accession>
<evidence type="ECO:0000313" key="1">
    <source>
        <dbReference type="EMBL" id="RAR58593.1"/>
    </source>
</evidence>
<comment type="caution">
    <text evidence="1">The sequence shown here is derived from an EMBL/GenBank/DDBJ whole genome shotgun (WGS) entry which is preliminary data.</text>
</comment>
<organism evidence="1 2">
    <name type="scientific">Onishia taeanensis</name>
    <dbReference type="NCBI Taxonomy" id="284577"/>
    <lineage>
        <taxon>Bacteria</taxon>
        <taxon>Pseudomonadati</taxon>
        <taxon>Pseudomonadota</taxon>
        <taxon>Gammaproteobacteria</taxon>
        <taxon>Oceanospirillales</taxon>
        <taxon>Halomonadaceae</taxon>
        <taxon>Onishia</taxon>
    </lineage>
</organism>
<dbReference type="RefSeq" id="WP_112055951.1">
    <property type="nucleotide sequence ID" value="NZ_QLSX01000011.1"/>
</dbReference>
<name>A0A328XRD8_9GAMM</name>